<evidence type="ECO:0000256" key="6">
    <source>
        <dbReference type="PROSITE-ProRule" id="PRU00169"/>
    </source>
</evidence>
<dbReference type="PROSITE" id="PS50109">
    <property type="entry name" value="HIS_KIN"/>
    <property type="match status" value="1"/>
</dbReference>
<evidence type="ECO:0000256" key="4">
    <source>
        <dbReference type="ARBA" id="ARBA00022777"/>
    </source>
</evidence>
<dbReference type="InterPro" id="IPR011006">
    <property type="entry name" value="CheY-like_superfamily"/>
</dbReference>
<dbReference type="InterPro" id="IPR004358">
    <property type="entry name" value="Sig_transdc_His_kin-like_C"/>
</dbReference>
<keyword evidence="3 6" id="KW-0597">Phosphoprotein</keyword>
<dbReference type="SUPFAM" id="SSF55874">
    <property type="entry name" value="ATPase domain of HSP90 chaperone/DNA topoisomerase II/histidine kinase"/>
    <property type="match status" value="1"/>
</dbReference>
<dbReference type="SUPFAM" id="SSF52172">
    <property type="entry name" value="CheY-like"/>
    <property type="match status" value="1"/>
</dbReference>
<dbReference type="PROSITE" id="PS50110">
    <property type="entry name" value="RESPONSE_REGULATORY"/>
    <property type="match status" value="1"/>
</dbReference>
<dbReference type="CDD" id="cd00075">
    <property type="entry name" value="HATPase"/>
    <property type="match status" value="1"/>
</dbReference>
<evidence type="ECO:0000259" key="7">
    <source>
        <dbReference type="PROSITE" id="PS50109"/>
    </source>
</evidence>
<feature type="domain" description="Response regulatory" evidence="8">
    <location>
        <begin position="5"/>
        <end position="120"/>
    </location>
</feature>
<dbReference type="RefSeq" id="WP_264323714.1">
    <property type="nucleotide sequence ID" value="NZ_JADEXQ010000008.1"/>
</dbReference>
<evidence type="ECO:0000313" key="9">
    <source>
        <dbReference type="EMBL" id="MBE9028891.1"/>
    </source>
</evidence>
<dbReference type="AlphaFoldDB" id="A0A928Z130"/>
<evidence type="ECO:0000256" key="3">
    <source>
        <dbReference type="ARBA" id="ARBA00022553"/>
    </source>
</evidence>
<comment type="caution">
    <text evidence="9">The sequence shown here is derived from an EMBL/GenBank/DDBJ whole genome shotgun (WGS) entry which is preliminary data.</text>
</comment>
<dbReference type="SMART" id="SM00387">
    <property type="entry name" value="HATPase_c"/>
    <property type="match status" value="1"/>
</dbReference>
<dbReference type="InterPro" id="IPR001789">
    <property type="entry name" value="Sig_transdc_resp-reg_receiver"/>
</dbReference>
<dbReference type="SMART" id="SM00448">
    <property type="entry name" value="REC"/>
    <property type="match status" value="1"/>
</dbReference>
<dbReference type="PANTHER" id="PTHR43547:SF2">
    <property type="entry name" value="HYBRID SIGNAL TRANSDUCTION HISTIDINE KINASE C"/>
    <property type="match status" value="1"/>
</dbReference>
<dbReference type="InterPro" id="IPR036890">
    <property type="entry name" value="HATPase_C_sf"/>
</dbReference>
<protein>
    <recommendedName>
        <fullName evidence="2">histidine kinase</fullName>
        <ecNumber evidence="2">2.7.13.3</ecNumber>
    </recommendedName>
</protein>
<dbReference type="Proteomes" id="UP000625316">
    <property type="component" value="Unassembled WGS sequence"/>
</dbReference>
<gene>
    <name evidence="9" type="ORF">IQ266_03835</name>
</gene>
<organism evidence="9 10">
    <name type="scientific">Romeriopsis navalis LEGE 11480</name>
    <dbReference type="NCBI Taxonomy" id="2777977"/>
    <lineage>
        <taxon>Bacteria</taxon>
        <taxon>Bacillati</taxon>
        <taxon>Cyanobacteriota</taxon>
        <taxon>Cyanophyceae</taxon>
        <taxon>Leptolyngbyales</taxon>
        <taxon>Leptolyngbyaceae</taxon>
        <taxon>Romeriopsis</taxon>
        <taxon>Romeriopsis navalis</taxon>
    </lineage>
</organism>
<dbReference type="Pfam" id="PF00512">
    <property type="entry name" value="HisKA"/>
    <property type="match status" value="1"/>
</dbReference>
<proteinExistence type="predicted"/>
<dbReference type="Gene3D" id="3.40.50.2300">
    <property type="match status" value="1"/>
</dbReference>
<accession>A0A928Z130</accession>
<dbReference type="InterPro" id="IPR003594">
    <property type="entry name" value="HATPase_dom"/>
</dbReference>
<evidence type="ECO:0000313" key="10">
    <source>
        <dbReference type="Proteomes" id="UP000625316"/>
    </source>
</evidence>
<dbReference type="Pfam" id="PF02518">
    <property type="entry name" value="HATPase_c"/>
    <property type="match status" value="1"/>
</dbReference>
<comment type="catalytic activity">
    <reaction evidence="1">
        <text>ATP + protein L-histidine = ADP + protein N-phospho-L-histidine.</text>
        <dbReference type="EC" id="2.7.13.3"/>
    </reaction>
</comment>
<dbReference type="GO" id="GO:0000155">
    <property type="term" value="F:phosphorelay sensor kinase activity"/>
    <property type="evidence" value="ECO:0007669"/>
    <property type="project" value="InterPro"/>
</dbReference>
<evidence type="ECO:0000259" key="8">
    <source>
        <dbReference type="PROSITE" id="PS50110"/>
    </source>
</evidence>
<dbReference type="PANTHER" id="PTHR43547">
    <property type="entry name" value="TWO-COMPONENT HISTIDINE KINASE"/>
    <property type="match status" value="1"/>
</dbReference>
<dbReference type="Pfam" id="PF00072">
    <property type="entry name" value="Response_reg"/>
    <property type="match status" value="1"/>
</dbReference>
<dbReference type="InterPro" id="IPR003661">
    <property type="entry name" value="HisK_dim/P_dom"/>
</dbReference>
<dbReference type="Gene3D" id="1.10.287.130">
    <property type="match status" value="1"/>
</dbReference>
<dbReference type="PRINTS" id="PR00344">
    <property type="entry name" value="BCTRLSENSOR"/>
</dbReference>
<keyword evidence="10" id="KW-1185">Reference proteome</keyword>
<reference evidence="9" key="1">
    <citation type="submission" date="2020-10" db="EMBL/GenBank/DDBJ databases">
        <authorList>
            <person name="Castelo-Branco R."/>
            <person name="Eusebio N."/>
            <person name="Adriana R."/>
            <person name="Vieira A."/>
            <person name="Brugerolle De Fraissinette N."/>
            <person name="Rezende De Castro R."/>
            <person name="Schneider M.P."/>
            <person name="Vasconcelos V."/>
            <person name="Leao P.N."/>
        </authorList>
    </citation>
    <scope>NUCLEOTIDE SEQUENCE</scope>
    <source>
        <strain evidence="9">LEGE 11480</strain>
    </source>
</reference>
<sequence length="396" mass="43580">MQSAAIVIVEDERLVARDLADILIQQGYTVPAICSTAETAIETVSHQPADLVLMDIRLAGPMDGVEAAQVIQAQFGLPIVYLTANADLPTLERVKASRPFGYLLKPFDELMLLTTIDIALSRHQTEQEIRTALQQTERITQQTQAQVASKLEYFAMAAHELRNPLGVIQSVAELLSSPTLNLPAERRARYLQNMQDATGSLDDLLRSILTYSYSSAGKLDSQITKLNLVSFCQEQITLLKVSLGHNHQFTLTTPSNQCIVFLDEQLLWHLLTNLISNAIKYSPIHPDQTGHVNLELSWDAGKINITVRDNGIGIPREATSKIFEPFYRANNTGTIPGTGLGLSLVKQCAERQGGTVILIPPTEQFHGAGFTVTFPRDQRLRLNPADGPPVARPIGQ</sequence>
<dbReference type="Gene3D" id="3.30.565.10">
    <property type="entry name" value="Histidine kinase-like ATPase, C-terminal domain"/>
    <property type="match status" value="1"/>
</dbReference>
<evidence type="ECO:0000256" key="2">
    <source>
        <dbReference type="ARBA" id="ARBA00012438"/>
    </source>
</evidence>
<name>A0A928Z130_9CYAN</name>
<evidence type="ECO:0000256" key="1">
    <source>
        <dbReference type="ARBA" id="ARBA00000085"/>
    </source>
</evidence>
<dbReference type="CDD" id="cd00082">
    <property type="entry name" value="HisKA"/>
    <property type="match status" value="1"/>
</dbReference>
<dbReference type="InterPro" id="IPR005467">
    <property type="entry name" value="His_kinase_dom"/>
</dbReference>
<dbReference type="CDD" id="cd17534">
    <property type="entry name" value="REC_DC-like"/>
    <property type="match status" value="1"/>
</dbReference>
<evidence type="ECO:0000256" key="5">
    <source>
        <dbReference type="ARBA" id="ARBA00023012"/>
    </source>
</evidence>
<keyword evidence="5" id="KW-0902">Two-component regulatory system</keyword>
<keyword evidence="4" id="KW-0418">Kinase</keyword>
<keyword evidence="4" id="KW-0808">Transferase</keyword>
<dbReference type="SMART" id="SM00388">
    <property type="entry name" value="HisKA"/>
    <property type="match status" value="1"/>
</dbReference>
<dbReference type="EC" id="2.7.13.3" evidence="2"/>
<feature type="modified residue" description="4-aspartylphosphate" evidence="6">
    <location>
        <position position="55"/>
    </location>
</feature>
<dbReference type="EMBL" id="JADEXQ010000008">
    <property type="protein sequence ID" value="MBE9028891.1"/>
    <property type="molecule type" value="Genomic_DNA"/>
</dbReference>
<feature type="domain" description="Histidine kinase" evidence="7">
    <location>
        <begin position="156"/>
        <end position="378"/>
    </location>
</feature>